<feature type="binding site" evidence="9">
    <location>
        <position position="299"/>
    </location>
    <ligand>
        <name>ATP</name>
        <dbReference type="ChEBI" id="CHEBI:30616"/>
    </ligand>
</feature>
<dbReference type="SUPFAM" id="SSF56235">
    <property type="entry name" value="N-terminal nucleophile aminohydrolases (Ntn hydrolases)"/>
    <property type="match status" value="1"/>
</dbReference>
<feature type="site" description="Important for beta-aspartyl-AMP intermediate formation" evidence="10">
    <location>
        <position position="374"/>
    </location>
</feature>
<evidence type="ECO:0000256" key="1">
    <source>
        <dbReference type="ARBA" id="ARBA00005187"/>
    </source>
</evidence>
<evidence type="ECO:0000256" key="5">
    <source>
        <dbReference type="ARBA" id="ARBA00022840"/>
    </source>
</evidence>
<keyword evidence="4 9" id="KW-0547">Nucleotide-binding</keyword>
<feature type="active site" description="For GATase activity" evidence="8">
    <location>
        <position position="2"/>
    </location>
</feature>
<feature type="domain" description="Glutamine amidotransferase type-2" evidence="11">
    <location>
        <begin position="2"/>
        <end position="215"/>
    </location>
</feature>
<dbReference type="AlphaFoldDB" id="A0A521C8S5"/>
<comment type="similarity">
    <text evidence="2">Belongs to the asparagine synthetase family.</text>
</comment>
<keyword evidence="8" id="KW-0061">Asparagine biosynthesis</keyword>
<keyword evidence="5 9" id="KW-0067">ATP-binding</keyword>
<dbReference type="Pfam" id="PF00733">
    <property type="entry name" value="Asn_synthase"/>
    <property type="match status" value="1"/>
</dbReference>
<evidence type="ECO:0000256" key="9">
    <source>
        <dbReference type="PIRSR" id="PIRSR001589-2"/>
    </source>
</evidence>
<dbReference type="SUPFAM" id="SSF52402">
    <property type="entry name" value="Adenine nucleotide alpha hydrolases-like"/>
    <property type="match status" value="1"/>
</dbReference>
<name>A0A521C8S5_9BACT</name>
<dbReference type="EC" id="6.3.5.4" evidence="3"/>
<dbReference type="NCBIfam" id="TIGR01536">
    <property type="entry name" value="asn_synth_AEB"/>
    <property type="match status" value="1"/>
</dbReference>
<comment type="catalytic activity">
    <reaction evidence="7">
        <text>L-aspartate + L-glutamine + ATP + H2O = L-asparagine + L-glutamate + AMP + diphosphate + H(+)</text>
        <dbReference type="Rhea" id="RHEA:12228"/>
        <dbReference type="ChEBI" id="CHEBI:15377"/>
        <dbReference type="ChEBI" id="CHEBI:15378"/>
        <dbReference type="ChEBI" id="CHEBI:29985"/>
        <dbReference type="ChEBI" id="CHEBI:29991"/>
        <dbReference type="ChEBI" id="CHEBI:30616"/>
        <dbReference type="ChEBI" id="CHEBI:33019"/>
        <dbReference type="ChEBI" id="CHEBI:58048"/>
        <dbReference type="ChEBI" id="CHEBI:58359"/>
        <dbReference type="ChEBI" id="CHEBI:456215"/>
        <dbReference type="EC" id="6.3.5.4"/>
    </reaction>
</comment>
<dbReference type="GO" id="GO:0006529">
    <property type="term" value="P:asparagine biosynthetic process"/>
    <property type="evidence" value="ECO:0007669"/>
    <property type="project" value="UniProtKB-KW"/>
</dbReference>
<dbReference type="InterPro" id="IPR001962">
    <property type="entry name" value="Asn_synthase"/>
</dbReference>
<keyword evidence="6 8" id="KW-0315">Glutamine amidotransferase</keyword>
<dbReference type="PANTHER" id="PTHR43284:SF1">
    <property type="entry name" value="ASPARAGINE SYNTHETASE"/>
    <property type="match status" value="1"/>
</dbReference>
<gene>
    <name evidence="12" type="ORF">SAMN06269117_11031</name>
</gene>
<dbReference type="Gene3D" id="3.40.50.620">
    <property type="entry name" value="HUPs"/>
    <property type="match status" value="2"/>
</dbReference>
<dbReference type="InterPro" id="IPR014729">
    <property type="entry name" value="Rossmann-like_a/b/a_fold"/>
</dbReference>
<dbReference type="GO" id="GO:0004066">
    <property type="term" value="F:asparagine synthase (glutamine-hydrolyzing) activity"/>
    <property type="evidence" value="ECO:0007669"/>
    <property type="project" value="UniProtKB-EC"/>
</dbReference>
<evidence type="ECO:0000256" key="3">
    <source>
        <dbReference type="ARBA" id="ARBA00012737"/>
    </source>
</evidence>
<dbReference type="GO" id="GO:0005829">
    <property type="term" value="C:cytosol"/>
    <property type="evidence" value="ECO:0007669"/>
    <property type="project" value="TreeGrafter"/>
</dbReference>
<feature type="binding site" evidence="9">
    <location>
        <position position="102"/>
    </location>
    <ligand>
        <name>L-glutamine</name>
        <dbReference type="ChEBI" id="CHEBI:58359"/>
    </ligand>
</feature>
<evidence type="ECO:0000313" key="12">
    <source>
        <dbReference type="EMBL" id="SMO55211.1"/>
    </source>
</evidence>
<organism evidence="12 13">
    <name type="scientific">Balnearium lithotrophicum</name>
    <dbReference type="NCBI Taxonomy" id="223788"/>
    <lineage>
        <taxon>Bacteria</taxon>
        <taxon>Pseudomonadati</taxon>
        <taxon>Aquificota</taxon>
        <taxon>Aquificia</taxon>
        <taxon>Desulfurobacteriales</taxon>
        <taxon>Desulfurobacteriaceae</taxon>
        <taxon>Balnearium</taxon>
    </lineage>
</organism>
<dbReference type="InterPro" id="IPR033738">
    <property type="entry name" value="AsnB_N"/>
</dbReference>
<dbReference type="InterPro" id="IPR006426">
    <property type="entry name" value="Asn_synth_AEB"/>
</dbReference>
<dbReference type="InterPro" id="IPR029055">
    <property type="entry name" value="Ntn_hydrolases_N"/>
</dbReference>
<sequence length="643" mass="75798">MCRIAGFWDLTYRGNYDLERVAVSMRDSLTHGGPDDAGVYLEPERGLALGHRRLSIIDLSPSGHQPMEFDNLVIVYNGEVYNFTEIKRNLEAEGYTFSSNSDTEVVLKAFHRWGTDAVHMFRGMFAFAIWDKRERKLYLYRDRIGVKPLYFYYRDGTFMFASEIKSFHRHPKFRKELNEVSLALYLQYGYISGNYSIFKNTYKLPPGHFLTIDSKGNIKTTKYWDVESLFIKGEKEREKWLSRPEEELIDELEEILTDSFKLRLVSDVPVGMFLSGGIDSTIVSALLVKEGVKPKTFTIGFYEETYNEAPYAKKIAEFLGTDHTEFYCTPKEALDIIHKLPEIYDEPFGDSSAIPTYLVSKLAKSQVKVSLSADGGDEQFCGYTRYWIVGERIKKLSRLPFISLLKGAFRLISPSLAAEIYRTFSFMFPKWNNFKDKYSKLRKVLEAYQDFRLQYDISNKLFLEEDLGDLGVKFEGRYPTNLDFLEVYPDNPMEFMMLYDLKTYLPDDILVKVDRATMSVSLEGREPFLDHKILEWTSRLPVEFKWRNGISKYLLRKLLYRYVPKELVDRPKQGFGVPVYEWFKSELKELYREYLNFERIKREGIFNHQEVNRLLNDYLNDRGVNHNKLWLLFVFEMWKERWM</sequence>
<dbReference type="PROSITE" id="PS51278">
    <property type="entry name" value="GATASE_TYPE_2"/>
    <property type="match status" value="1"/>
</dbReference>
<evidence type="ECO:0000256" key="8">
    <source>
        <dbReference type="PIRSR" id="PIRSR001589-1"/>
    </source>
</evidence>
<evidence type="ECO:0000313" key="13">
    <source>
        <dbReference type="Proteomes" id="UP000317315"/>
    </source>
</evidence>
<dbReference type="Gene3D" id="3.60.20.10">
    <property type="entry name" value="Glutamine Phosphoribosylpyrophosphate, subunit 1, domain 1"/>
    <property type="match status" value="1"/>
</dbReference>
<dbReference type="GO" id="GO:0005524">
    <property type="term" value="F:ATP binding"/>
    <property type="evidence" value="ECO:0007669"/>
    <property type="project" value="UniProtKB-KW"/>
</dbReference>
<dbReference type="InterPro" id="IPR051786">
    <property type="entry name" value="ASN_synthetase/amidase"/>
</dbReference>
<evidence type="ECO:0000259" key="11">
    <source>
        <dbReference type="PROSITE" id="PS51278"/>
    </source>
</evidence>
<reference evidence="12 13" key="1">
    <citation type="submission" date="2017-05" db="EMBL/GenBank/DDBJ databases">
        <authorList>
            <person name="Varghese N."/>
            <person name="Submissions S."/>
        </authorList>
    </citation>
    <scope>NUCLEOTIDE SEQUENCE [LARGE SCALE GENOMIC DNA]</scope>
    <source>
        <strain evidence="12 13">DSM 16304</strain>
    </source>
</reference>
<evidence type="ECO:0000256" key="6">
    <source>
        <dbReference type="ARBA" id="ARBA00022962"/>
    </source>
</evidence>
<evidence type="ECO:0000256" key="4">
    <source>
        <dbReference type="ARBA" id="ARBA00022741"/>
    </source>
</evidence>
<dbReference type="Pfam" id="PF13537">
    <property type="entry name" value="GATase_7"/>
    <property type="match status" value="1"/>
</dbReference>
<evidence type="ECO:0000256" key="2">
    <source>
        <dbReference type="ARBA" id="ARBA00005752"/>
    </source>
</evidence>
<dbReference type="RefSeq" id="WP_142935246.1">
    <property type="nucleotide sequence ID" value="NZ_FXTM01000010.1"/>
</dbReference>
<dbReference type="Proteomes" id="UP000317315">
    <property type="component" value="Unassembled WGS sequence"/>
</dbReference>
<dbReference type="EMBL" id="FXTM01000010">
    <property type="protein sequence ID" value="SMO55211.1"/>
    <property type="molecule type" value="Genomic_DNA"/>
</dbReference>
<evidence type="ECO:0000256" key="10">
    <source>
        <dbReference type="PIRSR" id="PIRSR001589-3"/>
    </source>
</evidence>
<accession>A0A521C8S5</accession>
<comment type="pathway">
    <text evidence="1">Amino-acid biosynthesis; L-asparagine biosynthesis; L-asparagine from L-aspartate (L-Gln route): step 1/1.</text>
</comment>
<keyword evidence="13" id="KW-1185">Reference proteome</keyword>
<dbReference type="OrthoDB" id="9763290at2"/>
<proteinExistence type="inferred from homology"/>
<dbReference type="PANTHER" id="PTHR43284">
    <property type="entry name" value="ASPARAGINE SYNTHETASE (GLUTAMINE-HYDROLYZING)"/>
    <property type="match status" value="1"/>
</dbReference>
<dbReference type="InterPro" id="IPR017932">
    <property type="entry name" value="GATase_2_dom"/>
</dbReference>
<dbReference type="PIRSF" id="PIRSF001589">
    <property type="entry name" value="Asn_synthetase_glu-h"/>
    <property type="match status" value="1"/>
</dbReference>
<dbReference type="CDD" id="cd01991">
    <property type="entry name" value="Asn_synthase_B_C"/>
    <property type="match status" value="1"/>
</dbReference>
<dbReference type="CDD" id="cd00712">
    <property type="entry name" value="AsnB"/>
    <property type="match status" value="1"/>
</dbReference>
<protein>
    <recommendedName>
        <fullName evidence="3">asparagine synthase (glutamine-hydrolyzing)</fullName>
        <ecNumber evidence="3">6.3.5.4</ecNumber>
    </recommendedName>
</protein>
<evidence type="ECO:0000256" key="7">
    <source>
        <dbReference type="ARBA" id="ARBA00048741"/>
    </source>
</evidence>
<keyword evidence="8" id="KW-0028">Amino-acid biosynthesis</keyword>